<gene>
    <name evidence="1" type="ORF">MRB53_001192</name>
</gene>
<sequence>MHLDSGSISGSPAAVTAKRQELQDPKLSQVSEFRKHYRASAGELQTMSMQKMCADVEFRGIKTMPQICEVQNKTKGKTAITERSQKGSKGLYQEWSTGAYFYTWKDHGQ</sequence>
<protein>
    <submittedName>
        <fullName evidence="1">Uncharacterized protein</fullName>
    </submittedName>
</protein>
<dbReference type="EMBL" id="CM056809">
    <property type="protein sequence ID" value="KAJ8648169.1"/>
    <property type="molecule type" value="Genomic_DNA"/>
</dbReference>
<organism evidence="1 2">
    <name type="scientific">Persea americana</name>
    <name type="common">Avocado</name>
    <dbReference type="NCBI Taxonomy" id="3435"/>
    <lineage>
        <taxon>Eukaryota</taxon>
        <taxon>Viridiplantae</taxon>
        <taxon>Streptophyta</taxon>
        <taxon>Embryophyta</taxon>
        <taxon>Tracheophyta</taxon>
        <taxon>Spermatophyta</taxon>
        <taxon>Magnoliopsida</taxon>
        <taxon>Magnoliidae</taxon>
        <taxon>Laurales</taxon>
        <taxon>Lauraceae</taxon>
        <taxon>Persea</taxon>
    </lineage>
</organism>
<keyword evidence="2" id="KW-1185">Reference proteome</keyword>
<evidence type="ECO:0000313" key="1">
    <source>
        <dbReference type="EMBL" id="KAJ8648169.1"/>
    </source>
</evidence>
<name>A0ACC2MR48_PERAE</name>
<accession>A0ACC2MR48</accession>
<proteinExistence type="predicted"/>
<evidence type="ECO:0000313" key="2">
    <source>
        <dbReference type="Proteomes" id="UP001234297"/>
    </source>
</evidence>
<comment type="caution">
    <text evidence="1">The sequence shown here is derived from an EMBL/GenBank/DDBJ whole genome shotgun (WGS) entry which is preliminary data.</text>
</comment>
<reference evidence="1 2" key="1">
    <citation type="journal article" date="2022" name="Hortic Res">
        <title>A haplotype resolved chromosomal level avocado genome allows analysis of novel avocado genes.</title>
        <authorList>
            <person name="Nath O."/>
            <person name="Fletcher S.J."/>
            <person name="Hayward A."/>
            <person name="Shaw L.M."/>
            <person name="Masouleh A.K."/>
            <person name="Furtado A."/>
            <person name="Henry R.J."/>
            <person name="Mitter N."/>
        </authorList>
    </citation>
    <scope>NUCLEOTIDE SEQUENCE [LARGE SCALE GENOMIC DNA]</scope>
    <source>
        <strain evidence="2">cv. Hass</strain>
    </source>
</reference>
<dbReference type="Proteomes" id="UP001234297">
    <property type="component" value="Chromosome 1"/>
</dbReference>